<dbReference type="KEGG" id="pcw:110219259"/>
<evidence type="ECO:0000256" key="3">
    <source>
        <dbReference type="ARBA" id="ARBA00022692"/>
    </source>
</evidence>
<evidence type="ECO:0000313" key="16">
    <source>
        <dbReference type="RefSeq" id="XP_020858110.1"/>
    </source>
</evidence>
<evidence type="ECO:0000259" key="14">
    <source>
        <dbReference type="PROSITE" id="PS50835"/>
    </source>
</evidence>
<dbReference type="SMART" id="SM00409">
    <property type="entry name" value="IG"/>
    <property type="match status" value="1"/>
</dbReference>
<evidence type="ECO:0000256" key="2">
    <source>
        <dbReference type="ARBA" id="ARBA00022475"/>
    </source>
</evidence>
<dbReference type="GO" id="GO:0002376">
    <property type="term" value="P:immune system process"/>
    <property type="evidence" value="ECO:0007669"/>
    <property type="project" value="UniProtKB-KW"/>
</dbReference>
<dbReference type="InterPro" id="IPR013106">
    <property type="entry name" value="Ig_V-set"/>
</dbReference>
<keyword evidence="4 13" id="KW-0732">Signal</keyword>
<dbReference type="GeneID" id="110219259"/>
<dbReference type="PROSITE" id="PS50835">
    <property type="entry name" value="IG_LIKE"/>
    <property type="match status" value="1"/>
</dbReference>
<evidence type="ECO:0000256" key="7">
    <source>
        <dbReference type="ARBA" id="ARBA00023136"/>
    </source>
</evidence>
<dbReference type="AlphaFoldDB" id="A0A6P5LIF4"/>
<evidence type="ECO:0000256" key="10">
    <source>
        <dbReference type="ARBA" id="ARBA00023319"/>
    </source>
</evidence>
<feature type="transmembrane region" description="Helical" evidence="12">
    <location>
        <begin position="170"/>
        <end position="191"/>
    </location>
</feature>
<dbReference type="PANTHER" id="PTHR11860">
    <property type="entry name" value="POLYMERIC-IMMUNOGLOBULIN RECEPTOR"/>
    <property type="match status" value="1"/>
</dbReference>
<dbReference type="PANTHER" id="PTHR11860:SF101">
    <property type="entry name" value="CMRF35-LIKE MOLECULE 1"/>
    <property type="match status" value="1"/>
</dbReference>
<accession>A0A6P5LIF4</accession>
<keyword evidence="7 12" id="KW-0472">Membrane</keyword>
<keyword evidence="10" id="KW-0393">Immunoglobulin domain</keyword>
<keyword evidence="2" id="KW-1003">Cell membrane</keyword>
<organism evidence="15 16">
    <name type="scientific">Phascolarctos cinereus</name>
    <name type="common">Koala</name>
    <dbReference type="NCBI Taxonomy" id="38626"/>
    <lineage>
        <taxon>Eukaryota</taxon>
        <taxon>Metazoa</taxon>
        <taxon>Chordata</taxon>
        <taxon>Craniata</taxon>
        <taxon>Vertebrata</taxon>
        <taxon>Euteleostomi</taxon>
        <taxon>Mammalia</taxon>
        <taxon>Metatheria</taxon>
        <taxon>Diprotodontia</taxon>
        <taxon>Phascolarctidae</taxon>
        <taxon>Phascolarctos</taxon>
    </lineage>
</organism>
<proteinExistence type="inferred from homology"/>
<gene>
    <name evidence="16 17" type="primary">CD300LF</name>
</gene>
<evidence type="ECO:0000313" key="15">
    <source>
        <dbReference type="Proteomes" id="UP000515140"/>
    </source>
</evidence>
<keyword evidence="9" id="KW-0675">Receptor</keyword>
<evidence type="ECO:0000256" key="4">
    <source>
        <dbReference type="ARBA" id="ARBA00022729"/>
    </source>
</evidence>
<dbReference type="Gene3D" id="2.60.40.10">
    <property type="entry name" value="Immunoglobulins"/>
    <property type="match status" value="1"/>
</dbReference>
<dbReference type="GO" id="GO:0005886">
    <property type="term" value="C:plasma membrane"/>
    <property type="evidence" value="ECO:0007669"/>
    <property type="project" value="UniProtKB-SubCell"/>
</dbReference>
<evidence type="ECO:0000256" key="12">
    <source>
        <dbReference type="SAM" id="Phobius"/>
    </source>
</evidence>
<dbReference type="FunFam" id="2.60.40.10:FF:000370">
    <property type="entry name" value="CMRF35-like molecule 1"/>
    <property type="match status" value="1"/>
</dbReference>
<evidence type="ECO:0000256" key="8">
    <source>
        <dbReference type="ARBA" id="ARBA00023157"/>
    </source>
</evidence>
<feature type="domain" description="Ig-like" evidence="14">
    <location>
        <begin position="13"/>
        <end position="121"/>
    </location>
</feature>
<keyword evidence="8" id="KW-1015">Disulfide bond</keyword>
<dbReference type="Proteomes" id="UP000515140">
    <property type="component" value="Unplaced"/>
</dbReference>
<sequence>MYLLSALLLLWLPGCFSDNDVWGLKHVRYEENSLAIIKCNYASGWETYVKWWCRGAVWNSCEILVKTTKQESKKDRVSIQDNATAHTFTVTIKNIRKNDEGAYWCGIEKGGVDRGFQIEVTVFPASTTVRTTTTTTPTTATTTVITSAGNTKRMVNDHPYERLEITDLQVLLPIIFGILLVMLVGVSILAWRMMPKQRKEAEKLAEPSSRNFHQVPQPTEEGICYASLTLHQRTSGDSAALDSSKTKASSLLASSRVSSIHEEVEYVTMACIKEKDISDATLSLDTPGQNPIYCNMEQLSSEKSY</sequence>
<keyword evidence="3 12" id="KW-0812">Transmembrane</keyword>
<dbReference type="Pfam" id="PF07686">
    <property type="entry name" value="V-set"/>
    <property type="match status" value="1"/>
</dbReference>
<name>A0A6P5LIF4_PHACI</name>
<dbReference type="Pfam" id="PF15330">
    <property type="entry name" value="SIT"/>
    <property type="match status" value="1"/>
</dbReference>
<evidence type="ECO:0000256" key="5">
    <source>
        <dbReference type="ARBA" id="ARBA00022859"/>
    </source>
</evidence>
<keyword evidence="5" id="KW-0391">Immunity</keyword>
<dbReference type="InterPro" id="IPR050671">
    <property type="entry name" value="CD300_family_receptors"/>
</dbReference>
<comment type="similarity">
    <text evidence="11">Belongs to the CD300 family.</text>
</comment>
<dbReference type="GO" id="GO:0004888">
    <property type="term" value="F:transmembrane signaling receptor activity"/>
    <property type="evidence" value="ECO:0007669"/>
    <property type="project" value="TreeGrafter"/>
</dbReference>
<evidence type="ECO:0000256" key="11">
    <source>
        <dbReference type="ARBA" id="ARBA00043958"/>
    </source>
</evidence>
<evidence type="ECO:0000256" key="13">
    <source>
        <dbReference type="SAM" id="SignalP"/>
    </source>
</evidence>
<evidence type="ECO:0000313" key="17">
    <source>
        <dbReference type="RefSeq" id="XP_020858113.1"/>
    </source>
</evidence>
<dbReference type="InterPro" id="IPR007110">
    <property type="entry name" value="Ig-like_dom"/>
</dbReference>
<dbReference type="SUPFAM" id="SSF48726">
    <property type="entry name" value="Immunoglobulin"/>
    <property type="match status" value="1"/>
</dbReference>
<dbReference type="InterPro" id="IPR036179">
    <property type="entry name" value="Ig-like_dom_sf"/>
</dbReference>
<reference evidence="16 17" key="1">
    <citation type="submission" date="2025-04" db="UniProtKB">
        <authorList>
            <consortium name="RefSeq"/>
        </authorList>
    </citation>
    <scope>IDENTIFICATION</scope>
    <source>
        <tissue evidence="16 17">Spleen</tissue>
    </source>
</reference>
<dbReference type="RefSeq" id="XP_020858113.1">
    <property type="nucleotide sequence ID" value="XM_021002454.1"/>
</dbReference>
<evidence type="ECO:0000256" key="6">
    <source>
        <dbReference type="ARBA" id="ARBA00022989"/>
    </source>
</evidence>
<dbReference type="RefSeq" id="XP_020858110.1">
    <property type="nucleotide sequence ID" value="XM_021002451.1"/>
</dbReference>
<evidence type="ECO:0000256" key="9">
    <source>
        <dbReference type="ARBA" id="ARBA00023170"/>
    </source>
</evidence>
<protein>
    <submittedName>
        <fullName evidence="16 17">CMRF35-like molecule 1 isoform X1</fullName>
    </submittedName>
</protein>
<feature type="chain" id="PRO_5044648464" evidence="13">
    <location>
        <begin position="18"/>
        <end position="305"/>
    </location>
</feature>
<keyword evidence="15" id="KW-1185">Reference proteome</keyword>
<keyword evidence="6 12" id="KW-1133">Transmembrane helix</keyword>
<evidence type="ECO:0000256" key="1">
    <source>
        <dbReference type="ARBA" id="ARBA00004251"/>
    </source>
</evidence>
<dbReference type="InterPro" id="IPR003599">
    <property type="entry name" value="Ig_sub"/>
</dbReference>
<dbReference type="CTD" id="146722"/>
<dbReference type="InterPro" id="IPR013783">
    <property type="entry name" value="Ig-like_fold"/>
</dbReference>
<feature type="signal peptide" evidence="13">
    <location>
        <begin position="1"/>
        <end position="17"/>
    </location>
</feature>
<comment type="subcellular location">
    <subcellularLocation>
        <location evidence="1">Cell membrane</location>
        <topology evidence="1">Single-pass type I membrane protein</topology>
    </subcellularLocation>
</comment>